<evidence type="ECO:0000256" key="1">
    <source>
        <dbReference type="SAM" id="MobiDB-lite"/>
    </source>
</evidence>
<evidence type="ECO:0000313" key="3">
    <source>
        <dbReference type="Proteomes" id="UP001341840"/>
    </source>
</evidence>
<feature type="compositionally biased region" description="Basic and acidic residues" evidence="1">
    <location>
        <begin position="1"/>
        <end position="13"/>
    </location>
</feature>
<dbReference type="EMBL" id="JASCZI010152794">
    <property type="protein sequence ID" value="MED6176685.1"/>
    <property type="molecule type" value="Genomic_DNA"/>
</dbReference>
<dbReference type="Proteomes" id="UP001341840">
    <property type="component" value="Unassembled WGS sequence"/>
</dbReference>
<protein>
    <submittedName>
        <fullName evidence="2">Uncharacterized protein</fullName>
    </submittedName>
</protein>
<reference evidence="2 3" key="1">
    <citation type="journal article" date="2023" name="Plants (Basel)">
        <title>Bridging the Gap: Combining Genomics and Transcriptomics Approaches to Understand Stylosanthes scabra, an Orphan Legume from the Brazilian Caatinga.</title>
        <authorList>
            <person name="Ferreira-Neto J.R.C."/>
            <person name="da Silva M.D."/>
            <person name="Binneck E."/>
            <person name="de Melo N.F."/>
            <person name="da Silva R.H."/>
            <person name="de Melo A.L.T.M."/>
            <person name="Pandolfi V."/>
            <person name="Bustamante F.O."/>
            <person name="Brasileiro-Vidal A.C."/>
            <person name="Benko-Iseppon A.M."/>
        </authorList>
    </citation>
    <scope>NUCLEOTIDE SEQUENCE [LARGE SCALE GENOMIC DNA]</scope>
    <source>
        <tissue evidence="2">Leaves</tissue>
    </source>
</reference>
<sequence length="122" mass="14023">MFHDQSNLEEHSNEPTIPCRNYHSKDHAWPSIRQPRCAKLSSSQLFNSSYKRSWILEIKSASTSLIQKVRIEEKLEDASIVSRKHPVEETALETQSFTRKRIIEVQPIFEGAVSFKVHGSDG</sequence>
<name>A0ABU6VST7_9FABA</name>
<evidence type="ECO:0000313" key="2">
    <source>
        <dbReference type="EMBL" id="MED6176685.1"/>
    </source>
</evidence>
<keyword evidence="3" id="KW-1185">Reference proteome</keyword>
<feature type="region of interest" description="Disordered" evidence="1">
    <location>
        <begin position="1"/>
        <end position="25"/>
    </location>
</feature>
<comment type="caution">
    <text evidence="2">The sequence shown here is derived from an EMBL/GenBank/DDBJ whole genome shotgun (WGS) entry which is preliminary data.</text>
</comment>
<proteinExistence type="predicted"/>
<gene>
    <name evidence="2" type="ORF">PIB30_090589</name>
</gene>
<accession>A0ABU6VST7</accession>
<organism evidence="2 3">
    <name type="scientific">Stylosanthes scabra</name>
    <dbReference type="NCBI Taxonomy" id="79078"/>
    <lineage>
        <taxon>Eukaryota</taxon>
        <taxon>Viridiplantae</taxon>
        <taxon>Streptophyta</taxon>
        <taxon>Embryophyta</taxon>
        <taxon>Tracheophyta</taxon>
        <taxon>Spermatophyta</taxon>
        <taxon>Magnoliopsida</taxon>
        <taxon>eudicotyledons</taxon>
        <taxon>Gunneridae</taxon>
        <taxon>Pentapetalae</taxon>
        <taxon>rosids</taxon>
        <taxon>fabids</taxon>
        <taxon>Fabales</taxon>
        <taxon>Fabaceae</taxon>
        <taxon>Papilionoideae</taxon>
        <taxon>50 kb inversion clade</taxon>
        <taxon>dalbergioids sensu lato</taxon>
        <taxon>Dalbergieae</taxon>
        <taxon>Pterocarpus clade</taxon>
        <taxon>Stylosanthes</taxon>
    </lineage>
</organism>